<dbReference type="EMBL" id="CP104377">
    <property type="protein sequence ID" value="UXC17649.1"/>
    <property type="molecule type" value="Genomic_DNA"/>
</dbReference>
<organism evidence="2 3">
    <name type="scientific">Comamonas squillarum</name>
    <dbReference type="NCBI Taxonomy" id="2977320"/>
    <lineage>
        <taxon>Bacteria</taxon>
        <taxon>Pseudomonadati</taxon>
        <taxon>Pseudomonadota</taxon>
        <taxon>Betaproteobacteria</taxon>
        <taxon>Burkholderiales</taxon>
        <taxon>Comamonadaceae</taxon>
        <taxon>Comamonas</taxon>
    </lineage>
</organism>
<feature type="signal peptide" evidence="1">
    <location>
        <begin position="1"/>
        <end position="24"/>
    </location>
</feature>
<dbReference type="RefSeq" id="WP_260718727.1">
    <property type="nucleotide sequence ID" value="NZ_CP104377.1"/>
</dbReference>
<name>A0ABY5ZWE7_9BURK</name>
<keyword evidence="1" id="KW-0732">Signal</keyword>
<gene>
    <name evidence="2" type="ORF">N4T19_18395</name>
</gene>
<proteinExistence type="predicted"/>
<keyword evidence="3" id="KW-1185">Reference proteome</keyword>
<evidence type="ECO:0008006" key="4">
    <source>
        <dbReference type="Google" id="ProtNLM"/>
    </source>
</evidence>
<accession>A0ABY5ZWE7</accession>
<evidence type="ECO:0000313" key="3">
    <source>
        <dbReference type="Proteomes" id="UP001058290"/>
    </source>
</evidence>
<sequence>MKKCFKLRHLIIAFFLNSNAFAQACPVNINVKPMGDGLVVVSIHNISSRDVDILYDFLPWSVFGFGVNYSAKYRGAKTEIKPIYAVGHRPETVVLKANASMQQEISLFKRFHDLRSDAGIVDVSWSYRFAEPGVGSDVCATFKGDFSIFEKLIKQTSE</sequence>
<evidence type="ECO:0000256" key="1">
    <source>
        <dbReference type="SAM" id="SignalP"/>
    </source>
</evidence>
<feature type="chain" id="PRO_5045465269" description="DUF3124 domain-containing protein" evidence="1">
    <location>
        <begin position="25"/>
        <end position="158"/>
    </location>
</feature>
<evidence type="ECO:0000313" key="2">
    <source>
        <dbReference type="EMBL" id="UXC17649.1"/>
    </source>
</evidence>
<protein>
    <recommendedName>
        <fullName evidence="4">DUF3124 domain-containing protein</fullName>
    </recommendedName>
</protein>
<dbReference type="Proteomes" id="UP001058290">
    <property type="component" value="Chromosome"/>
</dbReference>
<reference evidence="2" key="1">
    <citation type="submission" date="2022-09" db="EMBL/GenBank/DDBJ databases">
        <title>Bacterial diversity in gut of crayfish and pufferfish.</title>
        <authorList>
            <person name="Huang Y."/>
        </authorList>
    </citation>
    <scope>NUCLEOTIDE SEQUENCE</scope>
    <source>
        <strain evidence="2">PR12</strain>
    </source>
</reference>
<dbReference type="PROSITE" id="PS51257">
    <property type="entry name" value="PROKAR_LIPOPROTEIN"/>
    <property type="match status" value="1"/>
</dbReference>